<dbReference type="HOGENOM" id="CLU_2845334_0_0_5"/>
<evidence type="ECO:0000313" key="2">
    <source>
        <dbReference type="Proteomes" id="UP000028186"/>
    </source>
</evidence>
<dbReference type="PATRIC" id="fig|1028801.3.peg.6241"/>
<keyword evidence="1" id="KW-0614">Plasmid</keyword>
<protein>
    <submittedName>
        <fullName evidence="1">Uncharacterized protein</fullName>
    </submittedName>
</protein>
<reference evidence="2" key="1">
    <citation type="journal article" date="2014" name="BMC Genomics">
        <title>Genome sequencing of two Neorhizobium galegae strains reveals a noeT gene responsible for the unusual acetylation of the nodulation factors.</title>
        <authorList>
            <person name="Osterman J."/>
            <person name="Marsh J."/>
            <person name="Laine P.K."/>
            <person name="Zeng Z."/>
            <person name="Alatalo E."/>
            <person name="Sullivan J.T."/>
            <person name="Young J.P."/>
            <person name="Thomas-Oates J."/>
            <person name="Paulin L."/>
            <person name="Lindstrom K."/>
        </authorList>
    </citation>
    <scope>NUCLEOTIDE SEQUENCE [LARGE SCALE GENOMIC DNA]</scope>
    <source>
        <strain evidence="2">HAMBI 1141</strain>
        <plasmid evidence="2">III</plasmid>
    </source>
</reference>
<dbReference type="EMBL" id="HG938357">
    <property type="protein sequence ID" value="CDN58452.1"/>
    <property type="molecule type" value="Genomic_DNA"/>
</dbReference>
<gene>
    <name evidence="1" type="ORF">RG1141_PB01040</name>
</gene>
<proteinExistence type="predicted"/>
<evidence type="ECO:0000313" key="1">
    <source>
        <dbReference type="EMBL" id="CDN58452.1"/>
    </source>
</evidence>
<accession>A0A068TJ51</accession>
<dbReference type="KEGG" id="ngl:RG1141_PB01040"/>
<dbReference type="AlphaFoldDB" id="A0A068TJ51"/>
<geneLocation type="plasmid" evidence="2">
    <name>III</name>
</geneLocation>
<dbReference type="Proteomes" id="UP000028186">
    <property type="component" value="Plasmid pHAMBI1141b"/>
</dbReference>
<name>A0A068TJ51_NEOGA</name>
<organism evidence="1 2">
    <name type="scientific">Neorhizobium galegae bv. officinalis bv. officinalis str. HAMBI 1141</name>
    <dbReference type="NCBI Taxonomy" id="1028801"/>
    <lineage>
        <taxon>Bacteria</taxon>
        <taxon>Pseudomonadati</taxon>
        <taxon>Pseudomonadota</taxon>
        <taxon>Alphaproteobacteria</taxon>
        <taxon>Hyphomicrobiales</taxon>
        <taxon>Rhizobiaceae</taxon>
        <taxon>Rhizobium/Agrobacterium group</taxon>
        <taxon>Neorhizobium</taxon>
    </lineage>
</organism>
<sequence>MADVEEALAKELWSAAPRSVAGVVVKLHSLLEMEDPHSALQEAPWPELRTILADLVRICAGPNAI</sequence>